<feature type="transmembrane region" description="Helical" evidence="1">
    <location>
        <begin position="177"/>
        <end position="199"/>
    </location>
</feature>
<gene>
    <name evidence="2" type="ORF">H8K52_14040</name>
</gene>
<dbReference type="Pfam" id="PF12412">
    <property type="entry name" value="DUF3667"/>
    <property type="match status" value="1"/>
</dbReference>
<evidence type="ECO:0000313" key="2">
    <source>
        <dbReference type="EMBL" id="MBC3808462.1"/>
    </source>
</evidence>
<dbReference type="EMBL" id="JACOFW010000016">
    <property type="protein sequence ID" value="MBC3808462.1"/>
    <property type="molecule type" value="Genomic_DNA"/>
</dbReference>
<sequence>MNCKNCKSKIQGNYCAQCGNAKQLKRIDGHFILHEIEHVLHFEKGLFFTIKELLLRPGKCVREYISENRSRLVKPIIFIIVTSLIYTLAEHFFHIEKGYFKISADTTPTYDAISRWVHGHYGYANIIMGFFIACWLRIFFRKHDVNFFEILILLAFVMGIGMLFFALAAVLNGVTGFNVMPALSGVTFIYLSWAIGQFFDQGKLASFLKSGVAYVLGFISFSASTWVLGYGYDAFMR</sequence>
<feature type="transmembrane region" description="Helical" evidence="1">
    <location>
        <begin position="121"/>
        <end position="140"/>
    </location>
</feature>
<feature type="transmembrane region" description="Helical" evidence="1">
    <location>
        <begin position="147"/>
        <end position="171"/>
    </location>
</feature>
<accession>A0ABR6X6B8</accession>
<name>A0ABR6X6B8_9BURK</name>
<protein>
    <submittedName>
        <fullName evidence="2">DUF3667 domain-containing protein</fullName>
    </submittedName>
</protein>
<reference evidence="2 3" key="1">
    <citation type="submission" date="2020-08" db="EMBL/GenBank/DDBJ databases">
        <title>Novel species isolated from subtropical streams in China.</title>
        <authorList>
            <person name="Lu H."/>
        </authorList>
    </citation>
    <scope>NUCLEOTIDE SEQUENCE [LARGE SCALE GENOMIC DNA]</scope>
    <source>
        <strain evidence="2 3">KACC 16656</strain>
    </source>
</reference>
<feature type="transmembrane region" description="Helical" evidence="1">
    <location>
        <begin position="72"/>
        <end position="89"/>
    </location>
</feature>
<keyword evidence="1" id="KW-0472">Membrane</keyword>
<dbReference type="Proteomes" id="UP000648257">
    <property type="component" value="Unassembled WGS sequence"/>
</dbReference>
<keyword evidence="1" id="KW-1133">Transmembrane helix</keyword>
<feature type="transmembrane region" description="Helical" evidence="1">
    <location>
        <begin position="211"/>
        <end position="232"/>
    </location>
</feature>
<dbReference type="InterPro" id="IPR022134">
    <property type="entry name" value="DUF3667"/>
</dbReference>
<keyword evidence="3" id="KW-1185">Reference proteome</keyword>
<proteinExistence type="predicted"/>
<organism evidence="2 3">
    <name type="scientific">Undibacterium seohonense</name>
    <dbReference type="NCBI Taxonomy" id="1344950"/>
    <lineage>
        <taxon>Bacteria</taxon>
        <taxon>Pseudomonadati</taxon>
        <taxon>Pseudomonadota</taxon>
        <taxon>Betaproteobacteria</taxon>
        <taxon>Burkholderiales</taxon>
        <taxon>Oxalobacteraceae</taxon>
        <taxon>Undibacterium</taxon>
    </lineage>
</organism>
<dbReference type="RefSeq" id="WP_186923536.1">
    <property type="nucleotide sequence ID" value="NZ_JACOFW010000016.1"/>
</dbReference>
<comment type="caution">
    <text evidence="2">The sequence shown here is derived from an EMBL/GenBank/DDBJ whole genome shotgun (WGS) entry which is preliminary data.</text>
</comment>
<keyword evidence="1" id="KW-0812">Transmembrane</keyword>
<evidence type="ECO:0000256" key="1">
    <source>
        <dbReference type="SAM" id="Phobius"/>
    </source>
</evidence>
<evidence type="ECO:0000313" key="3">
    <source>
        <dbReference type="Proteomes" id="UP000648257"/>
    </source>
</evidence>